<accession>A0A4Y4C970</accession>
<proteinExistence type="predicted"/>
<organism evidence="1 2">
    <name type="scientific">Corynebacterium variabile</name>
    <dbReference type="NCBI Taxonomy" id="1727"/>
    <lineage>
        <taxon>Bacteria</taxon>
        <taxon>Bacillati</taxon>
        <taxon>Actinomycetota</taxon>
        <taxon>Actinomycetes</taxon>
        <taxon>Mycobacteriales</taxon>
        <taxon>Corynebacteriaceae</taxon>
        <taxon>Corynebacterium</taxon>
    </lineage>
</organism>
<dbReference type="RefSeq" id="WP_141331702.1">
    <property type="nucleotide sequence ID" value="NZ_BJNT01000030.1"/>
</dbReference>
<dbReference type="AlphaFoldDB" id="A0A4Y4C970"/>
<comment type="caution">
    <text evidence="1">The sequence shown here is derived from an EMBL/GenBank/DDBJ whole genome shotgun (WGS) entry which is preliminary data.</text>
</comment>
<dbReference type="EMBL" id="BJNT01000030">
    <property type="protein sequence ID" value="GEC87577.1"/>
    <property type="molecule type" value="Genomic_DNA"/>
</dbReference>
<dbReference type="GeneID" id="82888963"/>
<sequence length="170" mass="18177">MSAGIGWISRATHAAADQYGHPLEWLSLHPLDPQDAAGLRQWLTDQGNRAARTLTTPKLTQCAEPGPPVGHRVLFSIHARPAGGPGGYIVCQNYPNGDREPVGVAYSLPAARSIIPAAHMAHPARTTDLFIVHGDPEIGTVPMSFPTPMDRSLYLSAIVIDCPDPHPLNA</sequence>
<evidence type="ECO:0000313" key="1">
    <source>
        <dbReference type="EMBL" id="GEC87577.1"/>
    </source>
</evidence>
<evidence type="ECO:0000313" key="2">
    <source>
        <dbReference type="Proteomes" id="UP000319986"/>
    </source>
</evidence>
<gene>
    <name evidence="1" type="ORF">CVA01_28910</name>
</gene>
<dbReference type="Proteomes" id="UP000319986">
    <property type="component" value="Unassembled WGS sequence"/>
</dbReference>
<reference evidence="1 2" key="1">
    <citation type="submission" date="2019-06" db="EMBL/GenBank/DDBJ databases">
        <title>Whole genome shotgun sequence of Corynebacterium variabile NBRC 15286.</title>
        <authorList>
            <person name="Hosoyama A."/>
            <person name="Uohara A."/>
            <person name="Ohji S."/>
            <person name="Ichikawa N."/>
        </authorList>
    </citation>
    <scope>NUCLEOTIDE SEQUENCE [LARGE SCALE GENOMIC DNA]</scope>
    <source>
        <strain evidence="1 2">NBRC 15286</strain>
    </source>
</reference>
<protein>
    <submittedName>
        <fullName evidence="1">Uncharacterized protein</fullName>
    </submittedName>
</protein>
<name>A0A4Y4C970_9CORY</name>